<feature type="domain" description="Nephrocystin 3-like N-terminal" evidence="3">
    <location>
        <begin position="872"/>
        <end position="1026"/>
    </location>
</feature>
<evidence type="ECO:0000313" key="4">
    <source>
        <dbReference type="EMBL" id="OQD90803.1"/>
    </source>
</evidence>
<feature type="region of interest" description="Disordered" evidence="2">
    <location>
        <begin position="1"/>
        <end position="553"/>
    </location>
</feature>
<feature type="compositionally biased region" description="Low complexity" evidence="2">
    <location>
        <begin position="81"/>
        <end position="95"/>
    </location>
</feature>
<feature type="compositionally biased region" description="Polar residues" evidence="2">
    <location>
        <begin position="354"/>
        <end position="371"/>
    </location>
</feature>
<name>A0A1V6QNJ2_9EURO</name>
<feature type="compositionally biased region" description="Polar residues" evidence="2">
    <location>
        <begin position="498"/>
        <end position="507"/>
    </location>
</feature>
<feature type="compositionally biased region" description="Basic and acidic residues" evidence="2">
    <location>
        <begin position="204"/>
        <end position="224"/>
    </location>
</feature>
<feature type="compositionally biased region" description="Low complexity" evidence="2">
    <location>
        <begin position="31"/>
        <end position="45"/>
    </location>
</feature>
<feature type="region of interest" description="Disordered" evidence="2">
    <location>
        <begin position="565"/>
        <end position="597"/>
    </location>
</feature>
<accession>A0A1V6QNJ2</accession>
<feature type="region of interest" description="Disordered" evidence="2">
    <location>
        <begin position="2563"/>
        <end position="2582"/>
    </location>
</feature>
<dbReference type="Gene3D" id="3.40.50.300">
    <property type="entry name" value="P-loop containing nucleotide triphosphate hydrolases"/>
    <property type="match status" value="1"/>
</dbReference>
<gene>
    <name evidence="4" type="ORF">PENANT_c001G01317</name>
</gene>
<feature type="compositionally biased region" description="Polar residues" evidence="2">
    <location>
        <begin position="276"/>
        <end position="287"/>
    </location>
</feature>
<dbReference type="Gene3D" id="1.25.40.10">
    <property type="entry name" value="Tetratricopeptide repeat domain"/>
    <property type="match status" value="1"/>
</dbReference>
<feature type="compositionally biased region" description="Low complexity" evidence="2">
    <location>
        <begin position="258"/>
        <end position="268"/>
    </location>
</feature>
<evidence type="ECO:0000259" key="3">
    <source>
        <dbReference type="Pfam" id="PF24883"/>
    </source>
</evidence>
<feature type="compositionally biased region" description="Low complexity" evidence="2">
    <location>
        <begin position="508"/>
        <end position="544"/>
    </location>
</feature>
<dbReference type="PANTHER" id="PTHR10039:SF11">
    <property type="entry name" value="NACHT DOMAIN PROTEIN (AFU_ORTHOLOGUE AFUA_1G01490)"/>
    <property type="match status" value="1"/>
</dbReference>
<evidence type="ECO:0000256" key="1">
    <source>
        <dbReference type="ARBA" id="ARBA00022737"/>
    </source>
</evidence>
<dbReference type="STRING" id="416450.A0A1V6QNJ2"/>
<feature type="compositionally biased region" description="Low complexity" evidence="2">
    <location>
        <begin position="373"/>
        <end position="385"/>
    </location>
</feature>
<reference evidence="5" key="1">
    <citation type="journal article" date="2017" name="Nat. Microbiol.">
        <title>Global analysis of biosynthetic gene clusters reveals vast potential of secondary metabolite production in Penicillium species.</title>
        <authorList>
            <person name="Nielsen J.C."/>
            <person name="Grijseels S."/>
            <person name="Prigent S."/>
            <person name="Ji B."/>
            <person name="Dainat J."/>
            <person name="Nielsen K.F."/>
            <person name="Frisvad J.C."/>
            <person name="Workman M."/>
            <person name="Nielsen J."/>
        </authorList>
    </citation>
    <scope>NUCLEOTIDE SEQUENCE [LARGE SCALE GENOMIC DNA]</scope>
    <source>
        <strain evidence="5">IBT 31811</strain>
    </source>
</reference>
<protein>
    <recommendedName>
        <fullName evidence="3">Nephrocystin 3-like N-terminal domain-containing protein</fullName>
    </recommendedName>
</protein>
<dbReference type="InterPro" id="IPR056884">
    <property type="entry name" value="NPHP3-like_N"/>
</dbReference>
<feature type="compositionally biased region" description="Basic and acidic residues" evidence="2">
    <location>
        <begin position="145"/>
        <end position="181"/>
    </location>
</feature>
<evidence type="ECO:0000256" key="2">
    <source>
        <dbReference type="SAM" id="MobiDB-lite"/>
    </source>
</evidence>
<keyword evidence="1" id="KW-0677">Repeat</keyword>
<feature type="compositionally biased region" description="Polar residues" evidence="2">
    <location>
        <begin position="450"/>
        <end position="473"/>
    </location>
</feature>
<comment type="caution">
    <text evidence="4">The sequence shown here is derived from an EMBL/GenBank/DDBJ whole genome shotgun (WGS) entry which is preliminary data.</text>
</comment>
<feature type="compositionally biased region" description="Basic and acidic residues" evidence="2">
    <location>
        <begin position="1"/>
        <end position="16"/>
    </location>
</feature>
<dbReference type="InterPro" id="IPR027417">
    <property type="entry name" value="P-loop_NTPase"/>
</dbReference>
<dbReference type="EMBL" id="MDYN01000001">
    <property type="protein sequence ID" value="OQD90803.1"/>
    <property type="molecule type" value="Genomic_DNA"/>
</dbReference>
<sequence>MTDNQIKIKPEAEHTDNIGTRVAKRLSKRLSMSSGSKEGSSHASGQDTILDRSASIRDEMSHGNFNGAKDIITGGQNTKESTSQGGASGASGSTGVNKPDMSKENAKETGQQINKGISQDNSATASPDETSKEQRNVGSPPVIQLRKDSAKDSASKDNSEKESTGASDKKEQSNDQMDRRGSVAAGILEPNYDIRKGPITKEGTFQEKNFHNKTGRETIMKRDGGVTSKSLTEADANSQASKGNATGSSIDRQGLSQAGTADTADTAGLSNDKSKSSTAKRNSSQFPSAVAPSNAKDSSAQLKNGGANAGNDFSDDFIQNELHDQETIGGDVFDDRTGDKGLSKEPGEHDMSKSRANQKNLQQQGSKTSQMPGAEQDPAAAAAAVIGGGGMSKATSSQTTTTKDQSSKSYSTSGISQAGRKELANTSDLASTSPKSQLQPTASAVDPASIKNSATDSQATKSTSGANLDQSIGQGFDSAIPPTSAYSSIGGMSKASDMGQTSNLGQTSGMSQSSSMAPISGISQVSGLRSATASQQNQSTSSNAFSGNGQTTQAAMVGGGRLQKSGVYGSTSKSEASNALGSGTGTSSTGTGGMNGAATKRTVRQLSSGGFKVTVLQEKVQAVSQKCKTQLGLSSDEITRRSPTVDSFFDAVATERLRWMPSDGSKLDCCLRWASRLAYAVDALRESVGVFAPAANEAAMLIWGFCILLLESDIDNTDVFESVFGRYGRVAVGIYLLLQYETAYKSSPELQPEVAAVFSDLLEMVCSTTASCVEGFKSKESDQVIGRNVDAAFVTYAKRYSTHWNCVVDSHTFKLVKNSSQIYSSPELGSLRQFLGVQDRPLQFILDSRAHNLVEGSFEWFNNTLYEFTVATNPVMLITGGAGSGKSAMAQWTVERLQESAEHDSWNVIPYTIRADIPVATLPLRILKGVLHQMLDHCVSDIPTQEAILVDVAKAAQGAIDGAGDDEVEESLWKGIRTGLSSNIQYMFVIDGIDQIKGGDTEAVACLDHFCDILAKQNAGSKMIAFTRPLSSKMGSKNVQQFNLQTSQTKTDLTAYVNKMLASGANFDTLKGNQLDSAVGSIVKRSQGSFTWAEMAVAYAKQQKTMSQAVLSVQSLPQSMPDLLDFHSTNVDFSQHGTLNIVSWLAAAERPLLVEEIEHLLNVDPKGPSYVSSKLIDSHDTLNALSPLVMTRDGVVSFAHTCIRDHVISQAKSSGSRSINLREAHYDLLIRCLSCVQLSVQEEVDISMDKLSMEERNHLFDKYAVLEYTARYWLSHLLSSPLVTDDGEFQFDTGFKKLLPATVLFARLELTCRESQFTRSSVVELYRLASDIRRVVLGDKNMALLQSLLLSSRVAKLAHASHADEHCYEAWKLSQELLGQSQTTTLTCSEMMTQSFSEKGTLTTQQEDIMRYLILTDTEITGVEFNQRLKYLGIIVSMYKSRSDQNSALLISKQFYQQVLQKYGTNSHQSSETADFLTAQFSTTGSDEMSRDIARTKYDNVVRTMEVTDERRINYTLYMAQMYEQQGDFAHSQAVLSSLWAGLNSRDIDSVDMMDKKANVALLYYQFLRRHGRNDEAEVIIRELVADLEVTGVHSSDMMHRVHLLRTETQEMHLWGLDRTLSVLMWRYYKETNQEYSEDSTALALSIAQSMSNSVSMERASSLSVKDRKLLVELLDVISASSSNMTVTTLIMCHNLSSIYIQEEDWSQASECSMAVLQHIWPTVEQPKSHKKFSTQLAPPVADLALVLAYCHFRRLHLEQATNVYDNAFGSLVASDKVPVPSVLAVAKAVVEFYETSYQFTKALTLLHTVSNFLTYRLGESHKHTIDNMYLEAALATRLEMTGEAKSTYERIYNVTSQDGKIAPEGIDAAIALIALYEGEMQWESALGVYRSLWPTLVVEDNKKHTFDQILVDRMLEKTYLGYMSILTTRKTESSDFAERYQVASDYVMTCRHVHGPTSQKTLNATLLFAELCESSDSHIDQAIALYKQPLQISEWVDPSQSSRSLDQMTQPLPITLKHKLAQLYVRKHDSTSEARYLYTEEFQLAKKTQGYFSSTTLSWLRELAMAHSRQGTSTSVQQGNAILHTFVTDVLHAGGDPDQMGDWARKIASIYLECGFIEGGNSMLDELRHRVVYSSEASAMALHDRRDAVFVAGFEEVFGRRATYSQIMTEMTRETSTYQAFSTSLTGHDFIPTLITGHILYNLQSEQKRVRAAADTKDKLYDYFCSNLSATNVADKEIVQQFYQICLHEVHNENYRMNILTKTADTVRLLCNSSCFEDATILTGVLHSFIHLTESLNNYNSIKTATQICLYLSGHKAAKCTDNKTYHGMSVKSKMLLQEIMAASKSIGIDMVDLPFNDLNEIITLLGEYDMFDELEGILTQLWTSRIVQRTWTPDVVVWIGRRLVETRFCRGHVDSAIQLCRDICYNLRQVWGSCDPVTLDMTKLLSGLFTASDNHQSAATLHEGVLYDLLGDNEAKGHARAADTALQHMELLRRAQGRMGADQTSRRASAHADLFQQLGSRFGIESETIQSVGEANGGEQFGMWSKPRRFSLDVDDLEEEGKAHHNHLRESSGAGLYGSGAPRRISVQAL</sequence>
<dbReference type="InterPro" id="IPR011990">
    <property type="entry name" value="TPR-like_helical_dom_sf"/>
</dbReference>
<feature type="compositionally biased region" description="Low complexity" evidence="2">
    <location>
        <begin position="392"/>
        <end position="413"/>
    </location>
</feature>
<feature type="compositionally biased region" description="Basic and acidic residues" evidence="2">
    <location>
        <begin position="333"/>
        <end position="353"/>
    </location>
</feature>
<proteinExistence type="predicted"/>
<dbReference type="SUPFAM" id="SSF52540">
    <property type="entry name" value="P-loop containing nucleoside triphosphate hydrolases"/>
    <property type="match status" value="1"/>
</dbReference>
<evidence type="ECO:0000313" key="5">
    <source>
        <dbReference type="Proteomes" id="UP000191672"/>
    </source>
</evidence>
<feature type="compositionally biased region" description="Polar residues" evidence="2">
    <location>
        <begin position="424"/>
        <end position="442"/>
    </location>
</feature>
<keyword evidence="5" id="KW-1185">Reference proteome</keyword>
<dbReference type="PANTHER" id="PTHR10039">
    <property type="entry name" value="AMELOGENIN"/>
    <property type="match status" value="1"/>
</dbReference>
<dbReference type="Pfam" id="PF24883">
    <property type="entry name" value="NPHP3_N"/>
    <property type="match status" value="1"/>
</dbReference>
<organism evidence="4 5">
    <name type="scientific">Penicillium antarcticum</name>
    <dbReference type="NCBI Taxonomy" id="416450"/>
    <lineage>
        <taxon>Eukaryota</taxon>
        <taxon>Fungi</taxon>
        <taxon>Dikarya</taxon>
        <taxon>Ascomycota</taxon>
        <taxon>Pezizomycotina</taxon>
        <taxon>Eurotiomycetes</taxon>
        <taxon>Eurotiomycetidae</taxon>
        <taxon>Eurotiales</taxon>
        <taxon>Aspergillaceae</taxon>
        <taxon>Penicillium</taxon>
    </lineage>
</organism>
<feature type="compositionally biased region" description="Polar residues" evidence="2">
    <location>
        <begin position="108"/>
        <end position="128"/>
    </location>
</feature>
<feature type="compositionally biased region" description="Polar residues" evidence="2">
    <location>
        <begin position="568"/>
        <end position="580"/>
    </location>
</feature>
<feature type="compositionally biased region" description="Polar residues" evidence="2">
    <location>
        <begin position="227"/>
        <end position="257"/>
    </location>
</feature>
<dbReference type="Proteomes" id="UP000191672">
    <property type="component" value="Unassembled WGS sequence"/>
</dbReference>